<dbReference type="Pfam" id="PF01235">
    <property type="entry name" value="Na_Ala_symp"/>
    <property type="match status" value="1"/>
</dbReference>
<keyword evidence="11" id="KW-1185">Reference proteome</keyword>
<reference evidence="11" key="1">
    <citation type="submission" date="2014-09" db="EMBL/GenBank/DDBJ databases">
        <title>Vibrio variabilis JCM 19239. (C206) whole genome shotgun sequence.</title>
        <authorList>
            <person name="Sawabe T."/>
            <person name="Meirelles P."/>
            <person name="Nakanishi M."/>
            <person name="Sayaka M."/>
            <person name="Hattori M."/>
            <person name="Ohkuma M."/>
        </authorList>
    </citation>
    <scope>NUCLEOTIDE SEQUENCE [LARGE SCALE GENOMIC DNA]</scope>
    <source>
        <strain evidence="11">JCM 19239</strain>
    </source>
</reference>
<evidence type="ECO:0000313" key="11">
    <source>
        <dbReference type="Proteomes" id="UP000029223"/>
    </source>
</evidence>
<evidence type="ECO:0000256" key="7">
    <source>
        <dbReference type="ARBA" id="ARBA00023136"/>
    </source>
</evidence>
<dbReference type="EMBL" id="BBMS01000001">
    <property type="protein sequence ID" value="GAL23793.1"/>
    <property type="molecule type" value="Genomic_DNA"/>
</dbReference>
<evidence type="ECO:0000256" key="3">
    <source>
        <dbReference type="ARBA" id="ARBA00022448"/>
    </source>
</evidence>
<accession>A0ABQ0J4T3</accession>
<evidence type="ECO:0000256" key="9">
    <source>
        <dbReference type="SAM" id="Phobius"/>
    </source>
</evidence>
<feature type="region of interest" description="Disordered" evidence="8">
    <location>
        <begin position="91"/>
        <end position="113"/>
    </location>
</feature>
<keyword evidence="7 9" id="KW-0472">Membrane</keyword>
<comment type="subcellular location">
    <subcellularLocation>
        <location evidence="1">Cell membrane</location>
        <topology evidence="1">Multi-pass membrane protein</topology>
    </subcellularLocation>
</comment>
<dbReference type="Proteomes" id="UP000029223">
    <property type="component" value="Unassembled WGS sequence"/>
</dbReference>
<comment type="similarity">
    <text evidence="2">Belongs to the alanine or glycine:cation symporter (AGCS) (TC 2.A.25) family.</text>
</comment>
<dbReference type="PANTHER" id="PTHR30330">
    <property type="entry name" value="AGSS FAMILY TRANSPORTER, SODIUM-ALANINE"/>
    <property type="match status" value="1"/>
</dbReference>
<evidence type="ECO:0000256" key="8">
    <source>
        <dbReference type="SAM" id="MobiDB-lite"/>
    </source>
</evidence>
<name>A0ABQ0J4T3_9VIBR</name>
<keyword evidence="6 9" id="KW-1133">Transmembrane helix</keyword>
<sequence>MFLLKLVLITSVFYGTVKAANLAWAMGDVGVGLMAWLNIVGILIIFFIAKPAIVALKDYEKQQKEGVEEYTFNPVALGIKNADYWEGRYERKTGKKPEAAQEADSGSTQTQTS</sequence>
<feature type="compositionally biased region" description="Polar residues" evidence="8">
    <location>
        <begin position="104"/>
        <end position="113"/>
    </location>
</feature>
<organism evidence="10 11">
    <name type="scientific">Vibrio variabilis</name>
    <dbReference type="NCBI Taxonomy" id="990271"/>
    <lineage>
        <taxon>Bacteria</taxon>
        <taxon>Pseudomonadati</taxon>
        <taxon>Pseudomonadota</taxon>
        <taxon>Gammaproteobacteria</taxon>
        <taxon>Vibrionales</taxon>
        <taxon>Vibrionaceae</taxon>
        <taxon>Vibrio</taxon>
    </lineage>
</organism>
<evidence type="ECO:0000313" key="10">
    <source>
        <dbReference type="EMBL" id="GAL23793.1"/>
    </source>
</evidence>
<evidence type="ECO:0000256" key="5">
    <source>
        <dbReference type="ARBA" id="ARBA00022692"/>
    </source>
</evidence>
<gene>
    <name evidence="10" type="ORF">JCM19239_7747</name>
</gene>
<evidence type="ECO:0000256" key="2">
    <source>
        <dbReference type="ARBA" id="ARBA00009261"/>
    </source>
</evidence>
<comment type="caution">
    <text evidence="10">The sequence shown here is derived from an EMBL/GenBank/DDBJ whole genome shotgun (WGS) entry which is preliminary data.</text>
</comment>
<keyword evidence="3" id="KW-0813">Transport</keyword>
<proteinExistence type="inferred from homology"/>
<keyword evidence="5 9" id="KW-0812">Transmembrane</keyword>
<evidence type="ECO:0000256" key="1">
    <source>
        <dbReference type="ARBA" id="ARBA00004651"/>
    </source>
</evidence>
<protein>
    <submittedName>
        <fullName evidence="10">Sodium/alanine symporter</fullName>
    </submittedName>
</protein>
<reference evidence="11" key="2">
    <citation type="submission" date="2014-09" db="EMBL/GenBank/DDBJ databases">
        <authorList>
            <consortium name="NBRP consortium"/>
            <person name="Sawabe T."/>
            <person name="Meirelles P."/>
            <person name="Nakanishi M."/>
            <person name="Sayaka M."/>
            <person name="Hattori M."/>
            <person name="Ohkuma M."/>
        </authorList>
    </citation>
    <scope>NUCLEOTIDE SEQUENCE [LARGE SCALE GENOMIC DNA]</scope>
    <source>
        <strain evidence="11">JCM 19239</strain>
    </source>
</reference>
<feature type="transmembrane region" description="Helical" evidence="9">
    <location>
        <begin position="35"/>
        <end position="56"/>
    </location>
</feature>
<evidence type="ECO:0000256" key="4">
    <source>
        <dbReference type="ARBA" id="ARBA00022475"/>
    </source>
</evidence>
<keyword evidence="4" id="KW-1003">Cell membrane</keyword>
<evidence type="ECO:0000256" key="6">
    <source>
        <dbReference type="ARBA" id="ARBA00022989"/>
    </source>
</evidence>
<dbReference type="PANTHER" id="PTHR30330:SF7">
    <property type="entry name" value="SODIUM_PROTON-DEPENDENT ALANINE CARRIER PROTEIN YRBD-RELATED"/>
    <property type="match status" value="1"/>
</dbReference>
<dbReference type="InterPro" id="IPR001463">
    <property type="entry name" value="Na/Ala_symport"/>
</dbReference>